<accession>A0ABW0KS93</accession>
<dbReference type="PANTHER" id="PTHR42693">
    <property type="entry name" value="ARYLSULFATASE FAMILY MEMBER"/>
    <property type="match status" value="1"/>
</dbReference>
<dbReference type="InterPro" id="IPR024607">
    <property type="entry name" value="Sulfatase_CS"/>
</dbReference>
<evidence type="ECO:0000256" key="2">
    <source>
        <dbReference type="ARBA" id="ARBA00022723"/>
    </source>
</evidence>
<proteinExistence type="inferred from homology"/>
<sequence length="453" mass="49201">MRPLLLLAALLLASSAFAAKPNVLLIVADDLGYHDLGFQGSKEITTPHLDKLAAQSLVCTNGYVSHPFCSPTRAGIMTGRYQHRFGHENNPAWLPQDTVAGLPLTETTYPQLMRKAGYTTGAVGKWHLGAHPQFHPNERGFDEYFGALGGGHQYFPGDKGGVEYTLPLNRNGKDEAQTKYLTEQFGDEAAAFIGRHTGEAKPWMLYLAFNAPHTPLQAPQKWLDRYSQIADKSRQTYAAMVSAMDEAVGAVLDKLDATKQRENTLICFVSDNGGPNLQAKSGSNFTSNAPLRGAKGMVYEGGMRVPFLVSWPAKIKPGKYEQPVIALDFLPTSLAAADSADLTPKNLDGVNLLPFLSGEKSTAPHDTLFWRTGGPGGNNAVRRGTMKLVRLGKAEPELYDLSTDIGESQNLAVEKPEVVKELVAAIAEWEKGTIAPIFESPKQGKPAAKKKKK</sequence>
<evidence type="ECO:0000313" key="7">
    <source>
        <dbReference type="EMBL" id="MFC5456350.1"/>
    </source>
</evidence>
<evidence type="ECO:0000256" key="5">
    <source>
        <dbReference type="SAM" id="SignalP"/>
    </source>
</evidence>
<dbReference type="InterPro" id="IPR017850">
    <property type="entry name" value="Alkaline_phosphatase_core_sf"/>
</dbReference>
<dbReference type="InterPro" id="IPR050738">
    <property type="entry name" value="Sulfatase"/>
</dbReference>
<gene>
    <name evidence="7" type="ORF">ACFQDI_15920</name>
</gene>
<evidence type="ECO:0000259" key="6">
    <source>
        <dbReference type="Pfam" id="PF00884"/>
    </source>
</evidence>
<keyword evidence="4" id="KW-0106">Calcium</keyword>
<dbReference type="RefSeq" id="WP_377168501.1">
    <property type="nucleotide sequence ID" value="NZ_JBHSMQ010000005.1"/>
</dbReference>
<evidence type="ECO:0000256" key="3">
    <source>
        <dbReference type="ARBA" id="ARBA00022801"/>
    </source>
</evidence>
<evidence type="ECO:0000256" key="4">
    <source>
        <dbReference type="ARBA" id="ARBA00022837"/>
    </source>
</evidence>
<name>A0ABW0KS93_9BACT</name>
<evidence type="ECO:0000256" key="1">
    <source>
        <dbReference type="ARBA" id="ARBA00008779"/>
    </source>
</evidence>
<organism evidence="7 8">
    <name type="scientific">Prosthecobacter fluviatilis</name>
    <dbReference type="NCBI Taxonomy" id="445931"/>
    <lineage>
        <taxon>Bacteria</taxon>
        <taxon>Pseudomonadati</taxon>
        <taxon>Verrucomicrobiota</taxon>
        <taxon>Verrucomicrobiia</taxon>
        <taxon>Verrucomicrobiales</taxon>
        <taxon>Verrucomicrobiaceae</taxon>
        <taxon>Prosthecobacter</taxon>
    </lineage>
</organism>
<dbReference type="PROSITE" id="PS00149">
    <property type="entry name" value="SULFATASE_2"/>
    <property type="match status" value="1"/>
</dbReference>
<dbReference type="Gene3D" id="3.40.720.10">
    <property type="entry name" value="Alkaline Phosphatase, subunit A"/>
    <property type="match status" value="1"/>
</dbReference>
<feature type="domain" description="Sulfatase N-terminal" evidence="6">
    <location>
        <begin position="21"/>
        <end position="338"/>
    </location>
</feature>
<comment type="caution">
    <text evidence="7">The sequence shown here is derived from an EMBL/GenBank/DDBJ whole genome shotgun (WGS) entry which is preliminary data.</text>
</comment>
<keyword evidence="5" id="KW-0732">Signal</keyword>
<protein>
    <submittedName>
        <fullName evidence="7">Sulfatase</fullName>
    </submittedName>
</protein>
<evidence type="ECO:0000313" key="8">
    <source>
        <dbReference type="Proteomes" id="UP001596052"/>
    </source>
</evidence>
<dbReference type="SUPFAM" id="SSF53649">
    <property type="entry name" value="Alkaline phosphatase-like"/>
    <property type="match status" value="1"/>
</dbReference>
<dbReference type="Proteomes" id="UP001596052">
    <property type="component" value="Unassembled WGS sequence"/>
</dbReference>
<dbReference type="PANTHER" id="PTHR42693:SF53">
    <property type="entry name" value="ENDO-4-O-SULFATASE"/>
    <property type="match status" value="1"/>
</dbReference>
<feature type="signal peptide" evidence="5">
    <location>
        <begin position="1"/>
        <end position="18"/>
    </location>
</feature>
<dbReference type="CDD" id="cd16144">
    <property type="entry name" value="ARS_like"/>
    <property type="match status" value="1"/>
</dbReference>
<reference evidence="8" key="1">
    <citation type="journal article" date="2019" name="Int. J. Syst. Evol. Microbiol.">
        <title>The Global Catalogue of Microorganisms (GCM) 10K type strain sequencing project: providing services to taxonomists for standard genome sequencing and annotation.</title>
        <authorList>
            <consortium name="The Broad Institute Genomics Platform"/>
            <consortium name="The Broad Institute Genome Sequencing Center for Infectious Disease"/>
            <person name="Wu L."/>
            <person name="Ma J."/>
        </authorList>
    </citation>
    <scope>NUCLEOTIDE SEQUENCE [LARGE SCALE GENOMIC DNA]</scope>
    <source>
        <strain evidence="8">CGMCC 4.1469</strain>
    </source>
</reference>
<keyword evidence="2" id="KW-0479">Metal-binding</keyword>
<dbReference type="EMBL" id="JBHSMQ010000005">
    <property type="protein sequence ID" value="MFC5456350.1"/>
    <property type="molecule type" value="Genomic_DNA"/>
</dbReference>
<dbReference type="Gene3D" id="3.30.1120.10">
    <property type="match status" value="1"/>
</dbReference>
<dbReference type="InterPro" id="IPR000917">
    <property type="entry name" value="Sulfatase_N"/>
</dbReference>
<feature type="chain" id="PRO_5045181283" evidence="5">
    <location>
        <begin position="19"/>
        <end position="453"/>
    </location>
</feature>
<comment type="similarity">
    <text evidence="1">Belongs to the sulfatase family.</text>
</comment>
<dbReference type="Pfam" id="PF00884">
    <property type="entry name" value="Sulfatase"/>
    <property type="match status" value="1"/>
</dbReference>
<keyword evidence="8" id="KW-1185">Reference proteome</keyword>
<keyword evidence="3" id="KW-0378">Hydrolase</keyword>